<accession>W6MIB0</accession>
<dbReference type="PROSITE" id="PS50157">
    <property type="entry name" value="ZINC_FINGER_C2H2_2"/>
    <property type="match status" value="1"/>
</dbReference>
<name>W6MIB0_9ASCO</name>
<keyword evidence="5" id="KW-1185">Reference proteome</keyword>
<sequence length="381" mass="43308">MQSQSDKERSHQHDQNTFNSVNQYFQNIQNYDVVNDVNSALAVDLSSLNHAHDDVEGYTVHIDPSIAHENTGTRTVDVATTALQLQGGKTSDSRYEDVNLPEGFDPKRVCRFCGKTFSHVGSLGRHLDQKKGTDGHPAEQIDIMRSDVRRRGDPESVRRKRLLRSQRYNRREDVKERNRIRRRKKSKEYRAKELAVKDFIATLNVPTMSQHPSFPRMVLYFLPPSHWPHDPPTLQTYKTVNVWIQQEVDGTLENHAEKLKSAYGNWTTLSGSAKHEMWIREQRICAQEALGSLSLFQLATRDDWIAKMATKKLAMINAGHEMAQDVMSGSDEKEENEDNEDGNDSRFYHNPDDVNSEADQDATSEALAAVAAAVASQTSRD</sequence>
<dbReference type="GeneID" id="34517473"/>
<reference evidence="4" key="1">
    <citation type="submission" date="2013-12" db="EMBL/GenBank/DDBJ databases">
        <authorList>
            <person name="Genoscope - CEA"/>
        </authorList>
    </citation>
    <scope>NUCLEOTIDE SEQUENCE</scope>
    <source>
        <strain evidence="4">CBS 1993</strain>
    </source>
</reference>
<dbReference type="InterPro" id="IPR013087">
    <property type="entry name" value="Znf_C2H2_type"/>
</dbReference>
<dbReference type="EMBL" id="HG793125">
    <property type="protein sequence ID" value="CDK24067.1"/>
    <property type="molecule type" value="Genomic_DNA"/>
</dbReference>
<evidence type="ECO:0000259" key="3">
    <source>
        <dbReference type="PROSITE" id="PS50157"/>
    </source>
</evidence>
<dbReference type="STRING" id="1382522.W6MIB0"/>
<keyword evidence="1" id="KW-0862">Zinc</keyword>
<dbReference type="AlphaFoldDB" id="W6MIB0"/>
<organism evidence="4 5">
    <name type="scientific">Kuraishia capsulata CBS 1993</name>
    <dbReference type="NCBI Taxonomy" id="1382522"/>
    <lineage>
        <taxon>Eukaryota</taxon>
        <taxon>Fungi</taxon>
        <taxon>Dikarya</taxon>
        <taxon>Ascomycota</taxon>
        <taxon>Saccharomycotina</taxon>
        <taxon>Pichiomycetes</taxon>
        <taxon>Pichiales</taxon>
        <taxon>Pichiaceae</taxon>
        <taxon>Kuraishia</taxon>
    </lineage>
</organism>
<dbReference type="HOGENOM" id="CLU_058856_0_0_1"/>
<gene>
    <name evidence="4" type="ORF">KUCA_T00000027001</name>
</gene>
<dbReference type="RefSeq" id="XP_022456085.1">
    <property type="nucleotide sequence ID" value="XM_022604525.1"/>
</dbReference>
<reference evidence="4" key="2">
    <citation type="submission" date="2014-02" db="EMBL/GenBank/DDBJ databases">
        <title>Complete DNA sequence of /Kuraishia capsulata/ illustrates novel genomic features among budding yeasts (/Saccharomycotina/).</title>
        <authorList>
            <person name="Morales L."/>
            <person name="Noel B."/>
            <person name="Porcel B."/>
            <person name="Marcet-Houben M."/>
            <person name="Hullo M-F."/>
            <person name="Sacerdot C."/>
            <person name="Tekaia F."/>
            <person name="Leh-Louis V."/>
            <person name="Despons L."/>
            <person name="Khanna V."/>
            <person name="Aury J-M."/>
            <person name="Barbe V."/>
            <person name="Couloux A."/>
            <person name="Labadie K."/>
            <person name="Pelletier E."/>
            <person name="Souciet J-L."/>
            <person name="Boekhout T."/>
            <person name="Gabaldon T."/>
            <person name="Wincker P."/>
            <person name="Dujon B."/>
        </authorList>
    </citation>
    <scope>NUCLEOTIDE SEQUENCE</scope>
    <source>
        <strain evidence="4">CBS 1993</strain>
    </source>
</reference>
<evidence type="ECO:0000256" key="2">
    <source>
        <dbReference type="SAM" id="MobiDB-lite"/>
    </source>
</evidence>
<evidence type="ECO:0000256" key="1">
    <source>
        <dbReference type="PROSITE-ProRule" id="PRU00042"/>
    </source>
</evidence>
<feature type="compositionally biased region" description="Acidic residues" evidence="2">
    <location>
        <begin position="332"/>
        <end position="342"/>
    </location>
</feature>
<feature type="region of interest" description="Disordered" evidence="2">
    <location>
        <begin position="125"/>
        <end position="157"/>
    </location>
</feature>
<feature type="region of interest" description="Disordered" evidence="2">
    <location>
        <begin position="325"/>
        <end position="364"/>
    </location>
</feature>
<dbReference type="OrthoDB" id="4095993at2759"/>
<keyword evidence="1" id="KW-0479">Metal-binding</keyword>
<feature type="domain" description="C2H2-type" evidence="3">
    <location>
        <begin position="108"/>
        <end position="141"/>
    </location>
</feature>
<feature type="compositionally biased region" description="Basic and acidic residues" evidence="2">
    <location>
        <begin position="343"/>
        <end position="352"/>
    </location>
</feature>
<dbReference type="GO" id="GO:0008270">
    <property type="term" value="F:zinc ion binding"/>
    <property type="evidence" value="ECO:0007669"/>
    <property type="project" value="UniProtKB-KW"/>
</dbReference>
<evidence type="ECO:0000313" key="4">
    <source>
        <dbReference type="EMBL" id="CDK24067.1"/>
    </source>
</evidence>
<keyword evidence="1" id="KW-0863">Zinc-finger</keyword>
<proteinExistence type="predicted"/>
<protein>
    <recommendedName>
        <fullName evidence="3">C2H2-type domain-containing protein</fullName>
    </recommendedName>
</protein>
<dbReference type="Proteomes" id="UP000019384">
    <property type="component" value="Unassembled WGS sequence"/>
</dbReference>
<evidence type="ECO:0000313" key="5">
    <source>
        <dbReference type="Proteomes" id="UP000019384"/>
    </source>
</evidence>